<evidence type="ECO:0000313" key="2">
    <source>
        <dbReference type="Ensembl" id="ENSCSAVP00000006944.1"/>
    </source>
</evidence>
<reference evidence="2" key="3">
    <citation type="submission" date="2025-09" db="UniProtKB">
        <authorList>
            <consortium name="Ensembl"/>
        </authorList>
    </citation>
    <scope>IDENTIFICATION</scope>
</reference>
<protein>
    <submittedName>
        <fullName evidence="2">Uncharacterized protein</fullName>
    </submittedName>
</protein>
<feature type="compositionally biased region" description="Polar residues" evidence="1">
    <location>
        <begin position="258"/>
        <end position="269"/>
    </location>
</feature>
<reference evidence="2" key="2">
    <citation type="submission" date="2025-08" db="UniProtKB">
        <authorList>
            <consortium name="Ensembl"/>
        </authorList>
    </citation>
    <scope>IDENTIFICATION</scope>
</reference>
<sequence>MNLKSEPESVHRMFYEPPQPAAHQQATPQKTWQKAAEKQEPREVARPRDDRHSPSVMHTKTLHEHSKDVISDLYRKSETQQNVERPSTINQAPKPEFLGQATGFLPNPIIQGESNKAKTKAVTATTFGINRMGPQLQHPFVAPMFAGNPQLQNTIPLEHFIRDALLSDPQQQSKLSQPSAPVPAAIPQRVVNSPLGQIPAQNISKPAGYNANVASEMISSPMFMSALSVRAGQGSSVPQVPPANVSGRPSPITGAPGNASSARISSSGTYHPASSVERAPPLLATQYEPISDSD</sequence>
<dbReference type="AlphaFoldDB" id="H2YNN7"/>
<name>H2YNN7_CIOSA</name>
<feature type="region of interest" description="Disordered" evidence="1">
    <location>
        <begin position="1"/>
        <end position="69"/>
    </location>
</feature>
<dbReference type="HOGENOM" id="CLU_946493_0_0_1"/>
<keyword evidence="3" id="KW-1185">Reference proteome</keyword>
<dbReference type="Ensembl" id="ENSCSAVT00000007034.1">
    <property type="protein sequence ID" value="ENSCSAVP00000006944.1"/>
    <property type="gene ID" value="ENSCSAVG00000004157.1"/>
</dbReference>
<proteinExistence type="predicted"/>
<organism evidence="2 3">
    <name type="scientific">Ciona savignyi</name>
    <name type="common">Pacific transparent sea squirt</name>
    <dbReference type="NCBI Taxonomy" id="51511"/>
    <lineage>
        <taxon>Eukaryota</taxon>
        <taxon>Metazoa</taxon>
        <taxon>Chordata</taxon>
        <taxon>Tunicata</taxon>
        <taxon>Ascidiacea</taxon>
        <taxon>Phlebobranchia</taxon>
        <taxon>Cionidae</taxon>
        <taxon>Ciona</taxon>
    </lineage>
</organism>
<evidence type="ECO:0000256" key="1">
    <source>
        <dbReference type="SAM" id="MobiDB-lite"/>
    </source>
</evidence>
<feature type="compositionally biased region" description="Basic and acidic residues" evidence="1">
    <location>
        <begin position="1"/>
        <end position="14"/>
    </location>
</feature>
<feature type="region of interest" description="Disordered" evidence="1">
    <location>
        <begin position="233"/>
        <end position="294"/>
    </location>
</feature>
<reference evidence="3" key="1">
    <citation type="submission" date="2003-08" db="EMBL/GenBank/DDBJ databases">
        <authorList>
            <person name="Birren B."/>
            <person name="Nusbaum C."/>
            <person name="Abebe A."/>
            <person name="Abouelleil A."/>
            <person name="Adekoya E."/>
            <person name="Ait-zahra M."/>
            <person name="Allen N."/>
            <person name="Allen T."/>
            <person name="An P."/>
            <person name="Anderson M."/>
            <person name="Anderson S."/>
            <person name="Arachchi H."/>
            <person name="Armbruster J."/>
            <person name="Bachantsang P."/>
            <person name="Baldwin J."/>
            <person name="Barry A."/>
            <person name="Bayul T."/>
            <person name="Blitshsteyn B."/>
            <person name="Bloom T."/>
            <person name="Blye J."/>
            <person name="Boguslavskiy L."/>
            <person name="Borowsky M."/>
            <person name="Boukhgalter B."/>
            <person name="Brunache A."/>
            <person name="Butler J."/>
            <person name="Calixte N."/>
            <person name="Calvo S."/>
            <person name="Camarata J."/>
            <person name="Campo K."/>
            <person name="Chang J."/>
            <person name="Cheshatsang Y."/>
            <person name="Citroen M."/>
            <person name="Collymore A."/>
            <person name="Considine T."/>
            <person name="Cook A."/>
            <person name="Cooke P."/>
            <person name="Corum B."/>
            <person name="Cuomo C."/>
            <person name="David R."/>
            <person name="Dawoe T."/>
            <person name="Degray S."/>
            <person name="Dodge S."/>
            <person name="Dooley K."/>
            <person name="Dorje P."/>
            <person name="Dorjee K."/>
            <person name="Dorris L."/>
            <person name="Duffey N."/>
            <person name="Dupes A."/>
            <person name="Elkins T."/>
            <person name="Engels R."/>
            <person name="Erickson J."/>
            <person name="Farina A."/>
            <person name="Faro S."/>
            <person name="Ferreira P."/>
            <person name="Fischer H."/>
            <person name="Fitzgerald M."/>
            <person name="Foley K."/>
            <person name="Gage D."/>
            <person name="Galagan J."/>
            <person name="Gearin G."/>
            <person name="Gnerre S."/>
            <person name="Gnirke A."/>
            <person name="Goyette A."/>
            <person name="Graham J."/>
            <person name="Grandbois E."/>
            <person name="Gyaltsen K."/>
            <person name="Hafez N."/>
            <person name="Hagopian D."/>
            <person name="Hagos B."/>
            <person name="Hall J."/>
            <person name="Hatcher B."/>
            <person name="Heller A."/>
            <person name="Higgins H."/>
            <person name="Honan T."/>
            <person name="Horn A."/>
            <person name="Houde N."/>
            <person name="Hughes L."/>
            <person name="Hulme W."/>
            <person name="Husby E."/>
            <person name="Iliev I."/>
            <person name="Jaffe D."/>
            <person name="Jones C."/>
            <person name="Kamal M."/>
            <person name="Kamat A."/>
            <person name="Kamvysselis M."/>
            <person name="Karlsson E."/>
            <person name="Kells C."/>
            <person name="Kieu A."/>
            <person name="Kisner P."/>
            <person name="Kodira C."/>
            <person name="Kulbokas E."/>
            <person name="Labutti K."/>
            <person name="Lama D."/>
            <person name="Landers T."/>
            <person name="Leger J."/>
            <person name="Levine S."/>
            <person name="Lewis D."/>
            <person name="Lewis T."/>
            <person name="Lindblad-toh K."/>
            <person name="Liu X."/>
            <person name="Lokyitsang T."/>
            <person name="Lokyitsang Y."/>
            <person name="Lucien O."/>
            <person name="Lui A."/>
            <person name="Ma L.J."/>
            <person name="Mabbitt R."/>
            <person name="Macdonald J."/>
            <person name="Maclean C."/>
            <person name="Major J."/>
            <person name="Manning J."/>
            <person name="Marabella R."/>
            <person name="Maru K."/>
            <person name="Matthews C."/>
            <person name="Mauceli E."/>
            <person name="Mccarthy M."/>
            <person name="Mcdonough S."/>
            <person name="Mcghee T."/>
            <person name="Meldrim J."/>
            <person name="Meneus L."/>
            <person name="Mesirov J."/>
            <person name="Mihalev A."/>
            <person name="Mihova T."/>
            <person name="Mikkelsen T."/>
            <person name="Mlenga V."/>
            <person name="Moru K."/>
            <person name="Mozes J."/>
            <person name="Mulrain L."/>
            <person name="Munson G."/>
            <person name="Naylor J."/>
            <person name="Newes C."/>
            <person name="Nguyen C."/>
            <person name="Nguyen N."/>
            <person name="Nguyen T."/>
            <person name="Nicol R."/>
            <person name="Nielsen C."/>
            <person name="Nizzari M."/>
            <person name="Norbu C."/>
            <person name="Norbu N."/>
            <person name="O'donnell P."/>
            <person name="Okoawo O."/>
            <person name="O'leary S."/>
            <person name="Omotosho B."/>
            <person name="O'neill K."/>
            <person name="Osman S."/>
            <person name="Parker S."/>
            <person name="Perrin D."/>
            <person name="Phunkhang P."/>
            <person name="Piqani B."/>
            <person name="Purcell S."/>
            <person name="Rachupka T."/>
            <person name="Ramasamy U."/>
            <person name="Rameau R."/>
            <person name="Ray V."/>
            <person name="Raymond C."/>
            <person name="Retta R."/>
            <person name="Richardson S."/>
            <person name="Rise C."/>
            <person name="Rodriguez J."/>
            <person name="Rogers J."/>
            <person name="Rogov P."/>
            <person name="Rutman M."/>
            <person name="Schupbach R."/>
            <person name="Seaman C."/>
            <person name="Settipalli S."/>
            <person name="Sharpe T."/>
            <person name="Sheridan J."/>
            <person name="Sherpa N."/>
            <person name="Shi J."/>
            <person name="Smirnov S."/>
            <person name="Smith C."/>
            <person name="Sougnez C."/>
            <person name="Spencer B."/>
            <person name="Stalker J."/>
            <person name="Stange-thomann N."/>
            <person name="Stavropoulos S."/>
            <person name="Stetson K."/>
            <person name="Stone C."/>
            <person name="Stone S."/>
            <person name="Stubbs M."/>
            <person name="Talamas J."/>
            <person name="Tchuinga P."/>
            <person name="Tenzing P."/>
            <person name="Tesfaye S."/>
            <person name="Theodore J."/>
            <person name="Thoulutsang Y."/>
            <person name="Topham K."/>
            <person name="Towey S."/>
            <person name="Tsamla T."/>
            <person name="Tsomo N."/>
            <person name="Vallee D."/>
            <person name="Vassiliev H."/>
            <person name="Venkataraman V."/>
            <person name="Vinson J."/>
            <person name="Vo A."/>
            <person name="Wade C."/>
            <person name="Wang S."/>
            <person name="Wangchuk T."/>
            <person name="Wangdi T."/>
            <person name="Whittaker C."/>
            <person name="Wilkinson J."/>
            <person name="Wu Y."/>
            <person name="Wyman D."/>
            <person name="Yadav S."/>
            <person name="Yang S."/>
            <person name="Yang X."/>
            <person name="Yeager S."/>
            <person name="Yee E."/>
            <person name="Young G."/>
            <person name="Zainoun J."/>
            <person name="Zembeck L."/>
            <person name="Zimmer A."/>
            <person name="Zody M."/>
            <person name="Lander E."/>
        </authorList>
    </citation>
    <scope>NUCLEOTIDE SEQUENCE [LARGE SCALE GENOMIC DNA]</scope>
</reference>
<dbReference type="InParanoid" id="H2YNN7"/>
<evidence type="ECO:0000313" key="3">
    <source>
        <dbReference type="Proteomes" id="UP000007875"/>
    </source>
</evidence>
<feature type="compositionally biased region" description="Basic and acidic residues" evidence="1">
    <location>
        <begin position="35"/>
        <end position="53"/>
    </location>
</feature>
<accession>H2YNN7</accession>
<dbReference type="Proteomes" id="UP000007875">
    <property type="component" value="Unassembled WGS sequence"/>
</dbReference>